<organism evidence="1 2">
    <name type="scientific">Desulfurella multipotens</name>
    <dbReference type="NCBI Taxonomy" id="79269"/>
    <lineage>
        <taxon>Bacteria</taxon>
        <taxon>Pseudomonadati</taxon>
        <taxon>Campylobacterota</taxon>
        <taxon>Desulfurellia</taxon>
        <taxon>Desulfurellales</taxon>
        <taxon>Desulfurellaceae</taxon>
        <taxon>Desulfurella</taxon>
    </lineage>
</organism>
<proteinExistence type="predicted"/>
<dbReference type="RefSeq" id="WP_092128342.1">
    <property type="nucleotide sequence ID" value="NZ_FMYU01000005.1"/>
</dbReference>
<dbReference type="AlphaFoldDB" id="A0A1G6LH97"/>
<sequence>MNFGDISEIKLQIDSINLKNLQELLKIGEVVNAKVLNVENSQTTVNIKGNNIKAFSNLNLEKDSTLKLLVTKLEPFVELKILNIDSKENLNLKTMDNLVNKVILDNIAKSTLENVDEKTFGNYIKTSFETISNALLNNNIHINENVFIVIAYYIETKRFNIYVKSRKKLTKQKKLRQTLTIFSETPIGLIKIDITKMEFTWANLCVYDKKSYELLYSCKKELEDYVKIPIKIILKQDKPSIETLKTISYIDIII</sequence>
<dbReference type="OrthoDB" id="9942850at2"/>
<evidence type="ECO:0000313" key="2">
    <source>
        <dbReference type="Proteomes" id="UP000199411"/>
    </source>
</evidence>
<reference evidence="2" key="1">
    <citation type="submission" date="2016-10" db="EMBL/GenBank/DDBJ databases">
        <authorList>
            <person name="Varghese N."/>
            <person name="Submissions S."/>
        </authorList>
    </citation>
    <scope>NUCLEOTIDE SEQUENCE [LARGE SCALE GENOMIC DNA]</scope>
    <source>
        <strain evidence="2">DSM 8415</strain>
    </source>
</reference>
<name>A0A1G6LH97_9BACT</name>
<protein>
    <recommendedName>
        <fullName evidence="3">Small subunit ribosomal protein S1</fullName>
    </recommendedName>
</protein>
<accession>A0A1G6LH97</accession>
<dbReference type="Proteomes" id="UP000199411">
    <property type="component" value="Unassembled WGS sequence"/>
</dbReference>
<evidence type="ECO:0008006" key="3">
    <source>
        <dbReference type="Google" id="ProtNLM"/>
    </source>
</evidence>
<dbReference type="EMBL" id="FMYU01000005">
    <property type="protein sequence ID" value="SDC42553.1"/>
    <property type="molecule type" value="Genomic_DNA"/>
</dbReference>
<gene>
    <name evidence="1" type="ORF">SAMN05660835_00812</name>
</gene>
<keyword evidence="2" id="KW-1185">Reference proteome</keyword>
<evidence type="ECO:0000313" key="1">
    <source>
        <dbReference type="EMBL" id="SDC42553.1"/>
    </source>
</evidence>